<feature type="compositionally biased region" description="Basic and acidic residues" evidence="1">
    <location>
        <begin position="75"/>
        <end position="84"/>
    </location>
</feature>
<evidence type="ECO:0000256" key="1">
    <source>
        <dbReference type="SAM" id="MobiDB-lite"/>
    </source>
</evidence>
<dbReference type="Proteomes" id="UP000612362">
    <property type="component" value="Unassembled WGS sequence"/>
</dbReference>
<reference evidence="2" key="1">
    <citation type="submission" date="2020-10" db="EMBL/GenBank/DDBJ databases">
        <title>Taxonomic study of unclassified bacteria belonging to the class Ktedonobacteria.</title>
        <authorList>
            <person name="Yabe S."/>
            <person name="Wang C.M."/>
            <person name="Zheng Y."/>
            <person name="Sakai Y."/>
            <person name="Cavaletti L."/>
            <person name="Monciardini P."/>
            <person name="Donadio S."/>
        </authorList>
    </citation>
    <scope>NUCLEOTIDE SEQUENCE</scope>
    <source>
        <strain evidence="2">SOSP1-1</strain>
    </source>
</reference>
<protein>
    <submittedName>
        <fullName evidence="2">Uncharacterized protein</fullName>
    </submittedName>
</protein>
<accession>A0A8J3I7N4</accession>
<sequence length="91" mass="10106">MSGGNWGPKVLSEEFSTVLPVGRKVNIDEFIAVAHSKLVRNNHPFGKLFYTPSGERQNTGSPWPRGASASPPRWSRREGTCDRRCGRRGLP</sequence>
<keyword evidence="3" id="KW-1185">Reference proteome</keyword>
<proteinExistence type="predicted"/>
<dbReference type="EMBL" id="BNJF01000004">
    <property type="protein sequence ID" value="GHO48976.1"/>
    <property type="molecule type" value="Genomic_DNA"/>
</dbReference>
<feature type="region of interest" description="Disordered" evidence="1">
    <location>
        <begin position="48"/>
        <end position="91"/>
    </location>
</feature>
<gene>
    <name evidence="2" type="ORF">KSX_71390</name>
</gene>
<comment type="caution">
    <text evidence="2">The sequence shown here is derived from an EMBL/GenBank/DDBJ whole genome shotgun (WGS) entry which is preliminary data.</text>
</comment>
<evidence type="ECO:0000313" key="2">
    <source>
        <dbReference type="EMBL" id="GHO48976.1"/>
    </source>
</evidence>
<organism evidence="2 3">
    <name type="scientific">Ktedonospora formicarum</name>
    <dbReference type="NCBI Taxonomy" id="2778364"/>
    <lineage>
        <taxon>Bacteria</taxon>
        <taxon>Bacillati</taxon>
        <taxon>Chloroflexota</taxon>
        <taxon>Ktedonobacteria</taxon>
        <taxon>Ktedonobacterales</taxon>
        <taxon>Ktedonobacteraceae</taxon>
        <taxon>Ktedonospora</taxon>
    </lineage>
</organism>
<name>A0A8J3I7N4_9CHLR</name>
<dbReference type="AlphaFoldDB" id="A0A8J3I7N4"/>
<evidence type="ECO:0000313" key="3">
    <source>
        <dbReference type="Proteomes" id="UP000612362"/>
    </source>
</evidence>